<dbReference type="GO" id="GO:0008673">
    <property type="term" value="F:2-dehydro-3-deoxygluconokinase activity"/>
    <property type="evidence" value="ECO:0007669"/>
    <property type="project" value="TreeGrafter"/>
</dbReference>
<evidence type="ECO:0000256" key="3">
    <source>
        <dbReference type="ARBA" id="ARBA00022777"/>
    </source>
</evidence>
<dbReference type="InterPro" id="IPR002173">
    <property type="entry name" value="Carboh/pur_kinase_PfkB_CS"/>
</dbReference>
<dbReference type="InterPro" id="IPR050306">
    <property type="entry name" value="PfkB_Carbo_kinase"/>
</dbReference>
<comment type="caution">
    <text evidence="5">The sequence shown here is derived from an EMBL/GenBank/DDBJ whole genome shotgun (WGS) entry which is preliminary data.</text>
</comment>
<evidence type="ECO:0000313" key="6">
    <source>
        <dbReference type="Proteomes" id="UP000031197"/>
    </source>
</evidence>
<accession>A0A0B3YJT5</accession>
<keyword evidence="2" id="KW-0808">Transferase</keyword>
<dbReference type="InterPro" id="IPR011611">
    <property type="entry name" value="PfkB_dom"/>
</dbReference>
<evidence type="ECO:0000313" key="5">
    <source>
        <dbReference type="EMBL" id="KHT57508.1"/>
    </source>
</evidence>
<dbReference type="Proteomes" id="UP000031197">
    <property type="component" value="Unassembled WGS sequence"/>
</dbReference>
<dbReference type="OrthoDB" id="9776822at2"/>
<dbReference type="GO" id="GO:0005829">
    <property type="term" value="C:cytosol"/>
    <property type="evidence" value="ECO:0007669"/>
    <property type="project" value="TreeGrafter"/>
</dbReference>
<dbReference type="PROSITE" id="PS00584">
    <property type="entry name" value="PFKB_KINASES_2"/>
    <property type="match status" value="1"/>
</dbReference>
<gene>
    <name evidence="5" type="ORF">RJ41_02410</name>
</gene>
<dbReference type="GO" id="GO:0019698">
    <property type="term" value="P:D-galacturonate catabolic process"/>
    <property type="evidence" value="ECO:0007669"/>
    <property type="project" value="TreeGrafter"/>
</dbReference>
<dbReference type="Pfam" id="PF00294">
    <property type="entry name" value="PfkB"/>
    <property type="match status" value="1"/>
</dbReference>
<dbReference type="SUPFAM" id="SSF53613">
    <property type="entry name" value="Ribokinase-like"/>
    <property type="match status" value="1"/>
</dbReference>
<dbReference type="Gene3D" id="3.40.1190.20">
    <property type="match status" value="1"/>
</dbReference>
<protein>
    <submittedName>
        <fullName evidence="5">Carbohydrate kinase</fullName>
    </submittedName>
</protein>
<feature type="domain" description="Carbohydrate kinase PfkB" evidence="4">
    <location>
        <begin position="8"/>
        <end position="312"/>
    </location>
</feature>
<dbReference type="PANTHER" id="PTHR43085:SF15">
    <property type="entry name" value="2-DEHYDRO-3-DEOXYGLUCONOKINASE"/>
    <property type="match status" value="1"/>
</dbReference>
<keyword evidence="3 5" id="KW-0418">Kinase</keyword>
<keyword evidence="6" id="KW-1185">Reference proteome</keyword>
<dbReference type="GO" id="GO:0006974">
    <property type="term" value="P:DNA damage response"/>
    <property type="evidence" value="ECO:0007669"/>
    <property type="project" value="TreeGrafter"/>
</dbReference>
<name>A0A0B3YJT5_9ALTE</name>
<organism evidence="5 6">
    <name type="scientific">Alteromonas marina</name>
    <dbReference type="NCBI Taxonomy" id="203795"/>
    <lineage>
        <taxon>Bacteria</taxon>
        <taxon>Pseudomonadati</taxon>
        <taxon>Pseudomonadota</taxon>
        <taxon>Gammaproteobacteria</taxon>
        <taxon>Alteromonadales</taxon>
        <taxon>Alteromonadaceae</taxon>
        <taxon>Alteromonas/Salinimonas group</taxon>
        <taxon>Alteromonas</taxon>
    </lineage>
</organism>
<dbReference type="EMBL" id="JWLW01000003">
    <property type="protein sequence ID" value="KHT57508.1"/>
    <property type="molecule type" value="Genomic_DNA"/>
</dbReference>
<dbReference type="AlphaFoldDB" id="A0A0B3YJT5"/>
<reference evidence="5 6" key="1">
    <citation type="submission" date="2014-12" db="EMBL/GenBank/DDBJ databases">
        <title>Genome sequencing of Alteromonas marina AD001.</title>
        <authorList>
            <person name="Adrian T.G.S."/>
            <person name="Chan K.G."/>
        </authorList>
    </citation>
    <scope>NUCLEOTIDE SEQUENCE [LARGE SCALE GENOMIC DNA]</scope>
    <source>
        <strain evidence="5 6">AD001</strain>
    </source>
</reference>
<dbReference type="RefSeq" id="WP_039216585.1">
    <property type="nucleotide sequence ID" value="NZ_JWLW01000003.1"/>
</dbReference>
<comment type="similarity">
    <text evidence="1">Belongs to the carbohydrate kinase PfkB family.</text>
</comment>
<evidence type="ECO:0000259" key="4">
    <source>
        <dbReference type="Pfam" id="PF00294"/>
    </source>
</evidence>
<evidence type="ECO:0000256" key="2">
    <source>
        <dbReference type="ARBA" id="ARBA00022679"/>
    </source>
</evidence>
<dbReference type="CDD" id="cd01166">
    <property type="entry name" value="KdgK"/>
    <property type="match status" value="1"/>
</dbReference>
<proteinExistence type="inferred from homology"/>
<dbReference type="GO" id="GO:0042840">
    <property type="term" value="P:D-glucuronate catabolic process"/>
    <property type="evidence" value="ECO:0007669"/>
    <property type="project" value="TreeGrafter"/>
</dbReference>
<dbReference type="PANTHER" id="PTHR43085">
    <property type="entry name" value="HEXOKINASE FAMILY MEMBER"/>
    <property type="match status" value="1"/>
</dbReference>
<evidence type="ECO:0000256" key="1">
    <source>
        <dbReference type="ARBA" id="ARBA00010688"/>
    </source>
</evidence>
<dbReference type="InterPro" id="IPR029056">
    <property type="entry name" value="Ribokinase-like"/>
</dbReference>
<sequence length="323" mass="35830">MSIVDTKQRMVIFGECMVELRSTQRESSVSTRDENTDNNLMAKSFAGDTYNTAVYLKRCLPSSSISYLTAIGADFLSDELLFKMGEHEINTDLVFRSSSRNLGLYMIRNDNEGERTFAYWRNQSAATQTLNIMKGTEFACDWFYLSGISIAILDDEQRATLFELISSLKAKGSKIAFDPNYRARLWSSQEDAKYWTGKAYAEADLAFPGADDHLMLFGHTNADEIFSYLADKQIEEIVMKNGAVGVHILRQQEQCIVPVERVEQVVDTTAAGDAFNGGYMAARLAGRKPVESASYGAKVAATVITYPGAIISGDAFTNHIPSL</sequence>